<evidence type="ECO:0000313" key="5">
    <source>
        <dbReference type="Proteomes" id="UP000285575"/>
    </source>
</evidence>
<keyword evidence="5" id="KW-1185">Reference proteome</keyword>
<dbReference type="SUPFAM" id="SSF52172">
    <property type="entry name" value="CheY-like"/>
    <property type="match status" value="1"/>
</dbReference>
<dbReference type="PANTHER" id="PTHR44591">
    <property type="entry name" value="STRESS RESPONSE REGULATOR PROTEIN 1"/>
    <property type="match status" value="1"/>
</dbReference>
<dbReference type="GO" id="GO:0000160">
    <property type="term" value="P:phosphorelay signal transduction system"/>
    <property type="evidence" value="ECO:0007669"/>
    <property type="project" value="InterPro"/>
</dbReference>
<dbReference type="OrthoDB" id="9774747at2"/>
<dbReference type="PROSITE" id="PS50110">
    <property type="entry name" value="RESPONSE_REGULATORY"/>
    <property type="match status" value="1"/>
</dbReference>
<dbReference type="RefSeq" id="WP_128230640.1">
    <property type="nucleotide sequence ID" value="NZ_SACR01000007.1"/>
</dbReference>
<reference evidence="4 5" key="1">
    <citation type="submission" date="2019-01" db="EMBL/GenBank/DDBJ databases">
        <authorList>
            <person name="Chen W.-M."/>
        </authorList>
    </citation>
    <scope>NUCLEOTIDE SEQUENCE [LARGE SCALE GENOMIC DNA]</scope>
    <source>
        <strain evidence="4 5">KYPY4</strain>
    </source>
</reference>
<accession>A0A437R982</accession>
<dbReference type="Pfam" id="PF00072">
    <property type="entry name" value="Response_reg"/>
    <property type="match status" value="1"/>
</dbReference>
<name>A0A437R982_9BURK</name>
<keyword evidence="1 2" id="KW-0597">Phosphoprotein</keyword>
<sequence>MKRVLLVDDEPAVLMALQRVLRGALGPDVAVDALSDPLLALAQARRCRYDVVVSDLRMPDLDGVGLLTLMAAVQPQAVRVLLTGSSDFATAQAAINEAGVFRYLCKPWNAHELRAHLQAALEEAVKQARQAAASKKPVPA</sequence>
<evidence type="ECO:0000259" key="3">
    <source>
        <dbReference type="PROSITE" id="PS50110"/>
    </source>
</evidence>
<evidence type="ECO:0000256" key="1">
    <source>
        <dbReference type="ARBA" id="ARBA00022553"/>
    </source>
</evidence>
<dbReference type="InterPro" id="IPR001789">
    <property type="entry name" value="Sig_transdc_resp-reg_receiver"/>
</dbReference>
<dbReference type="AlphaFoldDB" id="A0A437R982"/>
<protein>
    <submittedName>
        <fullName evidence="4">Response regulator</fullName>
    </submittedName>
</protein>
<gene>
    <name evidence="4" type="ORF">EOE66_20650</name>
</gene>
<dbReference type="Gene3D" id="3.40.50.2300">
    <property type="match status" value="1"/>
</dbReference>
<dbReference type="EMBL" id="SACR01000007">
    <property type="protein sequence ID" value="RVU43356.1"/>
    <property type="molecule type" value="Genomic_DNA"/>
</dbReference>
<comment type="caution">
    <text evidence="4">The sequence shown here is derived from an EMBL/GenBank/DDBJ whole genome shotgun (WGS) entry which is preliminary data.</text>
</comment>
<evidence type="ECO:0000313" key="4">
    <source>
        <dbReference type="EMBL" id="RVU43356.1"/>
    </source>
</evidence>
<evidence type="ECO:0000256" key="2">
    <source>
        <dbReference type="PROSITE-ProRule" id="PRU00169"/>
    </source>
</evidence>
<feature type="domain" description="Response regulatory" evidence="3">
    <location>
        <begin position="3"/>
        <end position="121"/>
    </location>
</feature>
<dbReference type="Proteomes" id="UP000285575">
    <property type="component" value="Unassembled WGS sequence"/>
</dbReference>
<feature type="modified residue" description="4-aspartylphosphate" evidence="2">
    <location>
        <position position="55"/>
    </location>
</feature>
<dbReference type="InterPro" id="IPR011006">
    <property type="entry name" value="CheY-like_superfamily"/>
</dbReference>
<dbReference type="PANTHER" id="PTHR44591:SF19">
    <property type="entry name" value="TWO-COMPONENT RESPONSE REGULATOR-RELATED"/>
    <property type="match status" value="1"/>
</dbReference>
<organism evidence="4 5">
    <name type="scientific">Rubrivivax rivuli</name>
    <dbReference type="NCBI Taxonomy" id="1862385"/>
    <lineage>
        <taxon>Bacteria</taxon>
        <taxon>Pseudomonadati</taxon>
        <taxon>Pseudomonadota</taxon>
        <taxon>Betaproteobacteria</taxon>
        <taxon>Burkholderiales</taxon>
        <taxon>Sphaerotilaceae</taxon>
        <taxon>Rubrivivax</taxon>
    </lineage>
</organism>
<proteinExistence type="predicted"/>
<dbReference type="InterPro" id="IPR050595">
    <property type="entry name" value="Bact_response_regulator"/>
</dbReference>
<dbReference type="SMART" id="SM00448">
    <property type="entry name" value="REC"/>
    <property type="match status" value="1"/>
</dbReference>